<keyword evidence="2" id="KW-1185">Reference proteome</keyword>
<gene>
    <name evidence="1" type="ORF">MSKU9_0561</name>
</gene>
<dbReference type="Proteomes" id="UP000315095">
    <property type="component" value="Unassembled WGS sequence"/>
</dbReference>
<organism evidence="1 2">
    <name type="scientific">Komagataeibacter diospyri</name>
    <dbReference type="NCBI Taxonomy" id="1932662"/>
    <lineage>
        <taxon>Bacteria</taxon>
        <taxon>Pseudomonadati</taxon>
        <taxon>Pseudomonadota</taxon>
        <taxon>Alphaproteobacteria</taxon>
        <taxon>Acetobacterales</taxon>
        <taxon>Acetobacteraceae</taxon>
        <taxon>Komagataeibacter</taxon>
    </lineage>
</organism>
<protein>
    <submittedName>
        <fullName evidence="1">Uncharacterized protein</fullName>
    </submittedName>
</protein>
<evidence type="ECO:0000313" key="2">
    <source>
        <dbReference type="Proteomes" id="UP000315095"/>
    </source>
</evidence>
<evidence type="ECO:0000313" key="1">
    <source>
        <dbReference type="EMBL" id="GCE82420.1"/>
    </source>
</evidence>
<reference evidence="2" key="1">
    <citation type="submission" date="2017-01" db="EMBL/GenBank/DDBJ databases">
        <title>Komagataeibacter sp. MSKU9 whole genome sequencing project.</title>
        <authorList>
            <person name="Matsutani M."/>
            <person name="Naloka K."/>
            <person name="Theeragool G."/>
            <person name="Yakushi T."/>
            <person name="Matsushita K."/>
        </authorList>
    </citation>
    <scope>NUCLEOTIDE SEQUENCE [LARGE SCALE GENOMIC DNA]</scope>
    <source>
        <strain evidence="2">MSKU9</strain>
    </source>
</reference>
<proteinExistence type="predicted"/>
<comment type="caution">
    <text evidence="1">The sequence shown here is derived from an EMBL/GenBank/DDBJ whole genome shotgun (WGS) entry which is preliminary data.</text>
</comment>
<dbReference type="EMBL" id="BDLU01000014">
    <property type="protein sequence ID" value="GCE82420.1"/>
    <property type="molecule type" value="Genomic_DNA"/>
</dbReference>
<name>A0A4P5NL23_9PROT</name>
<sequence>MEICPYVWNFREVVLAFAPYNSSSLHLTAHYGMLQAGMDVVILPILKQ</sequence>
<accession>A0A4P5NL23</accession>
<dbReference type="AlphaFoldDB" id="A0A4P5NL23"/>